<evidence type="ECO:0000313" key="6">
    <source>
        <dbReference type="Proteomes" id="UP000293155"/>
    </source>
</evidence>
<name>A0A481N6A5_9POXV</name>
<dbReference type="EMBL" id="MK388106">
    <property type="protein sequence ID" value="QAV36645.1"/>
    <property type="molecule type" value="Genomic_DNA"/>
</dbReference>
<evidence type="ECO:0000313" key="3">
    <source>
        <dbReference type="EMBL" id="QAV36138.1"/>
    </source>
</evidence>
<protein>
    <submittedName>
        <fullName evidence="3">M135R</fullName>
    </submittedName>
</protein>
<accession>A0A481N6A5</accession>
<dbReference type="Proteomes" id="UP000292406">
    <property type="component" value="Segment"/>
</dbReference>
<dbReference type="EMBL" id="MK388103">
    <property type="protein sequence ID" value="QAV36138.1"/>
    <property type="molecule type" value="Genomic_DNA"/>
</dbReference>
<dbReference type="Gene3D" id="2.60.40.10">
    <property type="entry name" value="Immunoglobulins"/>
    <property type="match status" value="1"/>
</dbReference>
<organism evidence="3 6">
    <name type="scientific">Myxoma virus</name>
    <dbReference type="NCBI Taxonomy" id="10273"/>
    <lineage>
        <taxon>Viruses</taxon>
        <taxon>Varidnaviria</taxon>
        <taxon>Bamfordvirae</taxon>
        <taxon>Nucleocytoviricota</taxon>
        <taxon>Pokkesviricetes</taxon>
        <taxon>Chitovirales</taxon>
        <taxon>Poxviridae</taxon>
        <taxon>Chordopoxvirinae</taxon>
        <taxon>Leporipoxvirus</taxon>
        <taxon>Leporipoxvirus myxoma</taxon>
    </lineage>
</organism>
<dbReference type="Proteomes" id="UP000294127">
    <property type="component" value="Segment"/>
</dbReference>
<dbReference type="Proteomes" id="UP000293155">
    <property type="component" value="Genome"/>
</dbReference>
<reference evidence="4 5" key="1">
    <citation type="journal article" date="2019" name="J. Virol.">
        <title>Punctuated evolution of myxoma virus: rapid and disjunct evolution of a recent viral lineage in Australia.</title>
        <authorList>
            <person name="Eden J.-S."/>
            <person name="Kerr P.J."/>
            <person name="Holmes E.C."/>
        </authorList>
    </citation>
    <scope>NUCLEOTIDE SEQUENCE [LARGE SCALE GENOMIC DNA]</scope>
    <source>
        <strain evidence="2">Aust/SA/Adelaide Hills/05-2012</strain>
        <strain evidence="3">Aust/SA/Turretfield</strain>
    </source>
</reference>
<evidence type="ECO:0000313" key="4">
    <source>
        <dbReference type="Proteomes" id="UP000292406"/>
    </source>
</evidence>
<dbReference type="InterPro" id="IPR007110">
    <property type="entry name" value="Ig-like_dom"/>
</dbReference>
<dbReference type="Proteomes" id="UP000293058">
    <property type="component" value="Genome"/>
</dbReference>
<dbReference type="PROSITE" id="PS50835">
    <property type="entry name" value="IG_LIKE"/>
    <property type="match status" value="1"/>
</dbReference>
<sequence length="178" mass="20302">MVFIFIITCVCLVTRSCGGGLEDDIDRIFQKRYNELSQPIKRNMRTLCKFRGITATMFTEGESYLIQCPIIHDYVLRALYDLVEGSYTVRWERETEDDVESVDPKLVKGTLLYLQPNASSIGTYLCTLHDNRGMCYQSVAHVIRRPKMQCVKHAHTTSGSNLWIYLAILAVLISLGVL</sequence>
<proteinExistence type="predicted"/>
<dbReference type="InterPro" id="IPR013783">
    <property type="entry name" value="Ig-like_fold"/>
</dbReference>
<dbReference type="Proteomes" id="UP000291149">
    <property type="component" value="Segment"/>
</dbReference>
<feature type="domain" description="Ig-like" evidence="1">
    <location>
        <begin position="39"/>
        <end position="131"/>
    </location>
</feature>
<dbReference type="EMBL" id="MK388113">
    <property type="protein sequence ID" value="QAV37828.1"/>
    <property type="molecule type" value="Genomic_DNA"/>
</dbReference>
<dbReference type="EMBL" id="MK388100">
    <property type="protein sequence ID" value="QAV35631.1"/>
    <property type="molecule type" value="Genomic_DNA"/>
</dbReference>
<evidence type="ECO:0000259" key="1">
    <source>
        <dbReference type="PROSITE" id="PS50835"/>
    </source>
</evidence>
<gene>
    <name evidence="3" type="primary">m135R</name>
</gene>
<dbReference type="EMBL" id="MK388102">
    <property type="protein sequence ID" value="QAV35969.1"/>
    <property type="molecule type" value="Genomic_DNA"/>
</dbReference>
<evidence type="ECO:0000313" key="2">
    <source>
        <dbReference type="EMBL" id="QAV35631.1"/>
    </source>
</evidence>
<evidence type="ECO:0000313" key="5">
    <source>
        <dbReference type="Proteomes" id="UP000293058"/>
    </source>
</evidence>